<dbReference type="HOGENOM" id="CLU_006533_9_3_11"/>
<dbReference type="GO" id="GO:0005524">
    <property type="term" value="F:ATP binding"/>
    <property type="evidence" value="ECO:0007669"/>
    <property type="project" value="UniProtKB-KW"/>
</dbReference>
<protein>
    <submittedName>
        <fullName evidence="6">ABC1 family protein</fullName>
    </submittedName>
</protein>
<dbReference type="InterPro" id="IPR051409">
    <property type="entry name" value="Atypical_kinase_ADCK"/>
</dbReference>
<accession>W5TGD5</accession>
<feature type="domain" description="ABC1 atypical kinase-like" evidence="5">
    <location>
        <begin position="97"/>
        <end position="325"/>
    </location>
</feature>
<keyword evidence="2" id="KW-0808">Transferase</keyword>
<dbReference type="AlphaFoldDB" id="W5TGD5"/>
<keyword evidence="4" id="KW-0067">ATP-binding</keyword>
<dbReference type="KEGG" id="nno:NONO_c15100"/>
<name>W5TGD5_9NOCA</name>
<dbReference type="GO" id="GO:0016740">
    <property type="term" value="F:transferase activity"/>
    <property type="evidence" value="ECO:0007669"/>
    <property type="project" value="UniProtKB-KW"/>
</dbReference>
<dbReference type="SUPFAM" id="SSF56112">
    <property type="entry name" value="Protein kinase-like (PK-like)"/>
    <property type="match status" value="1"/>
</dbReference>
<comment type="similarity">
    <text evidence="1">Belongs to the protein kinase superfamily. ADCK protein kinase family.</text>
</comment>
<dbReference type="STRING" id="1415166.NONO_c15100"/>
<dbReference type="PATRIC" id="fig|1415166.3.peg.1534"/>
<sequence>MSDRVPRGRISRGSKMGRLAAGQALRGVGTRLSMVGRTEEARRRLSERSAMQAAQQLVTVLGGMKGAAMKLGQMLSVLDLDLLPEEQREMFRTRLAQLRDQAPAFAFSAMRTVIEDDLGPMARIFADFDETPIAAASIGQVYRARLRDGRPVAVKVKYPGVDRAVEADMRNLLMISRLWKALLPSAADEEVLAEIARNIGSELDYPREAHTQHHVASRYRGHPFITVPDSIENYCGPNVLVTDLVDGRSFGHIRTLPDADRTRIGELIYRFYITSLFTDHEFCGDPHPGNILLTADGRLAFVDFGLYAEMSPADVELERDIICAAGEYRADDIYHSWVAQGIVDPDAGVTPEECLGYIWAATGWHLIDEDITVTPELATSAVVLAIDPRAAEFSGMRHQRLPPEHVFSRRADLFTYAVLGQLHTTNNWHRLAREWLYHEPPATEIGVEIERWRRTMRTH</sequence>
<keyword evidence="7" id="KW-1185">Reference proteome</keyword>
<proteinExistence type="inferred from homology"/>
<organism evidence="6 7">
    <name type="scientific">Nocardia nova SH22a</name>
    <dbReference type="NCBI Taxonomy" id="1415166"/>
    <lineage>
        <taxon>Bacteria</taxon>
        <taxon>Bacillati</taxon>
        <taxon>Actinomycetota</taxon>
        <taxon>Actinomycetes</taxon>
        <taxon>Mycobacteriales</taxon>
        <taxon>Nocardiaceae</taxon>
        <taxon>Nocardia</taxon>
    </lineage>
</organism>
<reference evidence="6 7" key="1">
    <citation type="journal article" date="2014" name="Appl. Environ. Microbiol.">
        <title>Insights into the Microbial Degradation of Rubber and Gutta-Percha by Analysis of the Complete Genome of Nocardia nova SH22a.</title>
        <authorList>
            <person name="Luo Q."/>
            <person name="Hiessl S."/>
            <person name="Poehlein A."/>
            <person name="Daniel R."/>
            <person name="Steinbuchel A."/>
        </authorList>
    </citation>
    <scope>NUCLEOTIDE SEQUENCE [LARGE SCALE GENOMIC DNA]</scope>
    <source>
        <strain evidence="6">SH22a</strain>
    </source>
</reference>
<evidence type="ECO:0000256" key="1">
    <source>
        <dbReference type="ARBA" id="ARBA00009670"/>
    </source>
</evidence>
<dbReference type="InterPro" id="IPR034646">
    <property type="entry name" value="ADCK3_dom"/>
</dbReference>
<evidence type="ECO:0000256" key="2">
    <source>
        <dbReference type="ARBA" id="ARBA00022679"/>
    </source>
</evidence>
<dbReference type="InterPro" id="IPR011009">
    <property type="entry name" value="Kinase-like_dom_sf"/>
</dbReference>
<dbReference type="CDD" id="cd13970">
    <property type="entry name" value="ABC1_ADCK3"/>
    <property type="match status" value="1"/>
</dbReference>
<dbReference type="Pfam" id="PF03109">
    <property type="entry name" value="ABC1"/>
    <property type="match status" value="1"/>
</dbReference>
<evidence type="ECO:0000313" key="7">
    <source>
        <dbReference type="Proteomes" id="UP000019150"/>
    </source>
</evidence>
<dbReference type="Proteomes" id="UP000019150">
    <property type="component" value="Chromosome"/>
</dbReference>
<dbReference type="PANTHER" id="PTHR43851:SF3">
    <property type="entry name" value="COENZYME Q8"/>
    <property type="match status" value="1"/>
</dbReference>
<evidence type="ECO:0000256" key="4">
    <source>
        <dbReference type="ARBA" id="ARBA00022840"/>
    </source>
</evidence>
<keyword evidence="3" id="KW-0547">Nucleotide-binding</keyword>
<dbReference type="InterPro" id="IPR004147">
    <property type="entry name" value="ABC1_dom"/>
</dbReference>
<evidence type="ECO:0000259" key="5">
    <source>
        <dbReference type="Pfam" id="PF03109"/>
    </source>
</evidence>
<dbReference type="PANTHER" id="PTHR43851">
    <property type="match status" value="1"/>
</dbReference>
<dbReference type="OrthoDB" id="9795390at2"/>
<evidence type="ECO:0000256" key="3">
    <source>
        <dbReference type="ARBA" id="ARBA00022741"/>
    </source>
</evidence>
<dbReference type="RefSeq" id="WP_025347827.1">
    <property type="nucleotide sequence ID" value="NZ_CP006850.1"/>
</dbReference>
<gene>
    <name evidence="6" type="ORF">NONO_c15100</name>
</gene>
<evidence type="ECO:0000313" key="6">
    <source>
        <dbReference type="EMBL" id="AHH16311.1"/>
    </source>
</evidence>
<dbReference type="eggNOG" id="COG0661">
    <property type="taxonomic scope" value="Bacteria"/>
</dbReference>
<dbReference type="EMBL" id="CP006850">
    <property type="protein sequence ID" value="AHH16311.1"/>
    <property type="molecule type" value="Genomic_DNA"/>
</dbReference>